<dbReference type="HOGENOM" id="CLU_2228388_0_0_1"/>
<sequence>MLFNITQKSQYEVVKQLKKKQYLVPFQKHSPLKTSQLRQLNRHFQILHQELQKKNKIKFYINNHLQTFQFLKLRMSYLQLSFFLFFLRKCQISSTDTIIDMHVKSI</sequence>
<dbReference type="KEGG" id="ptm:GSPATT00038006001"/>
<dbReference type="EMBL" id="CT868070">
    <property type="protein sequence ID" value="CAK69566.1"/>
    <property type="molecule type" value="Genomic_DNA"/>
</dbReference>
<proteinExistence type="predicted"/>
<accession>A0CFJ9</accession>
<evidence type="ECO:0000313" key="1">
    <source>
        <dbReference type="EMBL" id="CAK69566.1"/>
    </source>
</evidence>
<dbReference type="AlphaFoldDB" id="A0CFJ9"/>
<evidence type="ECO:0000313" key="2">
    <source>
        <dbReference type="Proteomes" id="UP000000600"/>
    </source>
</evidence>
<dbReference type="GeneID" id="5022748"/>
<organism evidence="1 2">
    <name type="scientific">Paramecium tetraurelia</name>
    <dbReference type="NCBI Taxonomy" id="5888"/>
    <lineage>
        <taxon>Eukaryota</taxon>
        <taxon>Sar</taxon>
        <taxon>Alveolata</taxon>
        <taxon>Ciliophora</taxon>
        <taxon>Intramacronucleata</taxon>
        <taxon>Oligohymenophorea</taxon>
        <taxon>Peniculida</taxon>
        <taxon>Parameciidae</taxon>
        <taxon>Paramecium</taxon>
    </lineage>
</organism>
<protein>
    <submittedName>
        <fullName evidence="1">Uncharacterized protein</fullName>
    </submittedName>
</protein>
<name>A0CFJ9_PARTE</name>
<keyword evidence="2" id="KW-1185">Reference proteome</keyword>
<gene>
    <name evidence="1" type="ORF">GSPATT00038006001</name>
</gene>
<reference evidence="1 2" key="1">
    <citation type="journal article" date="2006" name="Nature">
        <title>Global trends of whole-genome duplications revealed by the ciliate Paramecium tetraurelia.</title>
        <authorList>
            <consortium name="Genoscope"/>
            <person name="Aury J.-M."/>
            <person name="Jaillon O."/>
            <person name="Duret L."/>
            <person name="Noel B."/>
            <person name="Jubin C."/>
            <person name="Porcel B.M."/>
            <person name="Segurens B."/>
            <person name="Daubin V."/>
            <person name="Anthouard V."/>
            <person name="Aiach N."/>
            <person name="Arnaiz O."/>
            <person name="Billaut A."/>
            <person name="Beisson J."/>
            <person name="Blanc I."/>
            <person name="Bouhouche K."/>
            <person name="Camara F."/>
            <person name="Duharcourt S."/>
            <person name="Guigo R."/>
            <person name="Gogendeau D."/>
            <person name="Katinka M."/>
            <person name="Keller A.-M."/>
            <person name="Kissmehl R."/>
            <person name="Klotz C."/>
            <person name="Koll F."/>
            <person name="Le Moue A."/>
            <person name="Lepere C."/>
            <person name="Malinsky S."/>
            <person name="Nowacki M."/>
            <person name="Nowak J.K."/>
            <person name="Plattner H."/>
            <person name="Poulain J."/>
            <person name="Ruiz F."/>
            <person name="Serrano V."/>
            <person name="Zagulski M."/>
            <person name="Dessen P."/>
            <person name="Betermier M."/>
            <person name="Weissenbach J."/>
            <person name="Scarpelli C."/>
            <person name="Schachter V."/>
            <person name="Sperling L."/>
            <person name="Meyer E."/>
            <person name="Cohen J."/>
            <person name="Wincker P."/>
        </authorList>
    </citation>
    <scope>NUCLEOTIDE SEQUENCE [LARGE SCALE GENOMIC DNA]</scope>
    <source>
        <strain evidence="1 2">Stock d4-2</strain>
    </source>
</reference>
<dbReference type="RefSeq" id="XP_001436963.1">
    <property type="nucleotide sequence ID" value="XM_001436926.2"/>
</dbReference>
<dbReference type="Proteomes" id="UP000000600">
    <property type="component" value="Unassembled WGS sequence"/>
</dbReference>
<dbReference type="InParanoid" id="A0CFJ9"/>